<reference evidence="2" key="2">
    <citation type="submission" date="2020-06" db="EMBL/GenBank/DDBJ databases">
        <title>Helianthus annuus Genome sequencing and assembly Release 2.</title>
        <authorList>
            <person name="Gouzy J."/>
            <person name="Langlade N."/>
            <person name="Munos S."/>
        </authorList>
    </citation>
    <scope>NUCLEOTIDE SEQUENCE</scope>
    <source>
        <tissue evidence="2">Leaves</tissue>
    </source>
</reference>
<evidence type="ECO:0000256" key="1">
    <source>
        <dbReference type="SAM" id="Phobius"/>
    </source>
</evidence>
<keyword evidence="1" id="KW-0812">Transmembrane</keyword>
<keyword evidence="3" id="KW-1185">Reference proteome</keyword>
<gene>
    <name evidence="2" type="ORF">HanXRQr2_Chr13g0584631</name>
</gene>
<sequence>MIFIGVVGVIAIKVVGIFIVDRVTMMMVAVAGIYRCHYKENVNMDCVVLPRVSGLNAGTKRNWLDCLLSINKEFASLRCLKSVELLFPFYVRSFCG</sequence>
<protein>
    <submittedName>
        <fullName evidence="2">Uncharacterized protein</fullName>
    </submittedName>
</protein>
<organism evidence="2 3">
    <name type="scientific">Helianthus annuus</name>
    <name type="common">Common sunflower</name>
    <dbReference type="NCBI Taxonomy" id="4232"/>
    <lineage>
        <taxon>Eukaryota</taxon>
        <taxon>Viridiplantae</taxon>
        <taxon>Streptophyta</taxon>
        <taxon>Embryophyta</taxon>
        <taxon>Tracheophyta</taxon>
        <taxon>Spermatophyta</taxon>
        <taxon>Magnoliopsida</taxon>
        <taxon>eudicotyledons</taxon>
        <taxon>Gunneridae</taxon>
        <taxon>Pentapetalae</taxon>
        <taxon>asterids</taxon>
        <taxon>campanulids</taxon>
        <taxon>Asterales</taxon>
        <taxon>Asteraceae</taxon>
        <taxon>Asteroideae</taxon>
        <taxon>Heliantheae alliance</taxon>
        <taxon>Heliantheae</taxon>
        <taxon>Helianthus</taxon>
    </lineage>
</organism>
<dbReference type="Gramene" id="mRNA:HanXRQr2_Chr13g0584631">
    <property type="protein sequence ID" value="mRNA:HanXRQr2_Chr13g0584631"/>
    <property type="gene ID" value="HanXRQr2_Chr13g0584631"/>
</dbReference>
<comment type="caution">
    <text evidence="2">The sequence shown here is derived from an EMBL/GenBank/DDBJ whole genome shotgun (WGS) entry which is preliminary data.</text>
</comment>
<name>A0A9K3EHD7_HELAN</name>
<keyword evidence="1" id="KW-0472">Membrane</keyword>
<keyword evidence="1" id="KW-1133">Transmembrane helix</keyword>
<dbReference type="Proteomes" id="UP000215914">
    <property type="component" value="Unassembled WGS sequence"/>
</dbReference>
<feature type="transmembrane region" description="Helical" evidence="1">
    <location>
        <begin position="6"/>
        <end position="34"/>
    </location>
</feature>
<accession>A0A9K3EHD7</accession>
<evidence type="ECO:0000313" key="2">
    <source>
        <dbReference type="EMBL" id="KAF5773078.1"/>
    </source>
</evidence>
<dbReference type="AlphaFoldDB" id="A0A9K3EHD7"/>
<reference evidence="2" key="1">
    <citation type="journal article" date="2017" name="Nature">
        <title>The sunflower genome provides insights into oil metabolism, flowering and Asterid evolution.</title>
        <authorList>
            <person name="Badouin H."/>
            <person name="Gouzy J."/>
            <person name="Grassa C.J."/>
            <person name="Murat F."/>
            <person name="Staton S.E."/>
            <person name="Cottret L."/>
            <person name="Lelandais-Briere C."/>
            <person name="Owens G.L."/>
            <person name="Carrere S."/>
            <person name="Mayjonade B."/>
            <person name="Legrand L."/>
            <person name="Gill N."/>
            <person name="Kane N.C."/>
            <person name="Bowers J.E."/>
            <person name="Hubner S."/>
            <person name="Bellec A."/>
            <person name="Berard A."/>
            <person name="Berges H."/>
            <person name="Blanchet N."/>
            <person name="Boniface M.C."/>
            <person name="Brunel D."/>
            <person name="Catrice O."/>
            <person name="Chaidir N."/>
            <person name="Claudel C."/>
            <person name="Donnadieu C."/>
            <person name="Faraut T."/>
            <person name="Fievet G."/>
            <person name="Helmstetter N."/>
            <person name="King M."/>
            <person name="Knapp S.J."/>
            <person name="Lai Z."/>
            <person name="Le Paslier M.C."/>
            <person name="Lippi Y."/>
            <person name="Lorenzon L."/>
            <person name="Mandel J.R."/>
            <person name="Marage G."/>
            <person name="Marchand G."/>
            <person name="Marquand E."/>
            <person name="Bret-Mestries E."/>
            <person name="Morien E."/>
            <person name="Nambeesan S."/>
            <person name="Nguyen T."/>
            <person name="Pegot-Espagnet P."/>
            <person name="Pouilly N."/>
            <person name="Raftis F."/>
            <person name="Sallet E."/>
            <person name="Schiex T."/>
            <person name="Thomas J."/>
            <person name="Vandecasteele C."/>
            <person name="Vares D."/>
            <person name="Vear F."/>
            <person name="Vautrin S."/>
            <person name="Crespi M."/>
            <person name="Mangin B."/>
            <person name="Burke J.M."/>
            <person name="Salse J."/>
            <person name="Munos S."/>
            <person name="Vincourt P."/>
            <person name="Rieseberg L.H."/>
            <person name="Langlade N.B."/>
        </authorList>
    </citation>
    <scope>NUCLEOTIDE SEQUENCE</scope>
    <source>
        <tissue evidence="2">Leaves</tissue>
    </source>
</reference>
<dbReference type="EMBL" id="MNCJ02000328">
    <property type="protein sequence ID" value="KAF5773078.1"/>
    <property type="molecule type" value="Genomic_DNA"/>
</dbReference>
<evidence type="ECO:0000313" key="3">
    <source>
        <dbReference type="Proteomes" id="UP000215914"/>
    </source>
</evidence>
<proteinExistence type="predicted"/>